<dbReference type="Pfam" id="PF00196">
    <property type="entry name" value="GerE"/>
    <property type="match status" value="1"/>
</dbReference>
<comment type="caution">
    <text evidence="5">The sequence shown here is derived from an EMBL/GenBank/DDBJ whole genome shotgun (WGS) entry which is preliminary data.</text>
</comment>
<proteinExistence type="predicted"/>
<dbReference type="GO" id="GO:0005737">
    <property type="term" value="C:cytoplasm"/>
    <property type="evidence" value="ECO:0007669"/>
    <property type="project" value="TreeGrafter"/>
</dbReference>
<dbReference type="InterPro" id="IPR027417">
    <property type="entry name" value="P-loop_NTPase"/>
</dbReference>
<keyword evidence="6" id="KW-1185">Reference proteome</keyword>
<evidence type="ECO:0000256" key="1">
    <source>
        <dbReference type="ARBA" id="ARBA00022741"/>
    </source>
</evidence>
<dbReference type="SUPFAM" id="SSF46894">
    <property type="entry name" value="C-terminal effector domain of the bipartite response regulators"/>
    <property type="match status" value="1"/>
</dbReference>
<evidence type="ECO:0000313" key="6">
    <source>
        <dbReference type="Proteomes" id="UP000305836"/>
    </source>
</evidence>
<dbReference type="OrthoDB" id="3202170at2"/>
<gene>
    <name evidence="5" type="ORF">FDA38_31210</name>
</gene>
<dbReference type="SUPFAM" id="SSF52540">
    <property type="entry name" value="P-loop containing nucleoside triphosphate hydrolases"/>
    <property type="match status" value="1"/>
</dbReference>
<dbReference type="GO" id="GO:0004016">
    <property type="term" value="F:adenylate cyclase activity"/>
    <property type="evidence" value="ECO:0007669"/>
    <property type="project" value="TreeGrafter"/>
</dbReference>
<dbReference type="PRINTS" id="PR00038">
    <property type="entry name" value="HTHLUXR"/>
</dbReference>
<evidence type="ECO:0000313" key="5">
    <source>
        <dbReference type="EMBL" id="TKK77055.1"/>
    </source>
</evidence>
<dbReference type="PROSITE" id="PS50043">
    <property type="entry name" value="HTH_LUXR_2"/>
    <property type="match status" value="1"/>
</dbReference>
<evidence type="ECO:0000256" key="3">
    <source>
        <dbReference type="SAM" id="MobiDB-lite"/>
    </source>
</evidence>
<name>A0A4U3LMR0_9ACTN</name>
<protein>
    <submittedName>
        <fullName evidence="5">LuxR family transcriptional regulator</fullName>
    </submittedName>
</protein>
<dbReference type="InterPro" id="IPR000792">
    <property type="entry name" value="Tscrpt_reg_LuxR_C"/>
</dbReference>
<dbReference type="GO" id="GO:0003677">
    <property type="term" value="F:DNA binding"/>
    <property type="evidence" value="ECO:0007669"/>
    <property type="project" value="InterPro"/>
</dbReference>
<dbReference type="PANTHER" id="PTHR16305:SF35">
    <property type="entry name" value="TRANSCRIPTIONAL ACTIVATOR DOMAIN"/>
    <property type="match status" value="1"/>
</dbReference>
<evidence type="ECO:0000256" key="2">
    <source>
        <dbReference type="ARBA" id="ARBA00022840"/>
    </source>
</evidence>
<sequence length="901" mass="96141">MELTGRRAECGVLDQLIGAVRAGESRALVLHGEAGVGKTALLEYVAARADGCRLARASGVQSEMELPFAGLHQLCAPVLDGVDRLPPPQQDALRVVFGLSQGSPPDLFLIGLAVLSLLSEAAARRPLVCLIDDQQWLDRSSAQILAFVARRIGAESVALIFATRKIGDLLDGVPEFAIGGLNDADARTLLNAVLSGPIDQQVRDQIVADAHGNPLALLELPRGLTPAQLAGGFGLPGAGTVEETFVRRIAAVPPETRRLLLLAAADPSGDEILVRRAAAQLGINLDAVVAAREAGLTEGVPRRRFRHPLVRSAVYRSASEEDRRQVHAALADATDPRTDPDRRAWHRAQAAAGPDPEIADELERSAGRARARGGLSAAAAFLHRAVTLTVDPAQRAERALAAAQIELQSGGFPATAELLELADREPLTERQRARADLIRAQLAFATSRGSDAPQLMLQAAKRLEPIDVDLARATYLDAISAATFATRLATPAGDLSAVARAAAAAPRPSGPRPGDLLLDGTAAAFTDGYAAGVPTLRKALAEFGAGMSMEQELQLLWMATTTAMRLWDVDRWQWLSDRHIQLAREVGVVNDLALALAGRAYVALFTGDLVTAAALTAEAESVNEVTGGNVTPYGLLGVAAFSGNRFETERLVAATARDAIERGEGIGLTIAGWAAAVLDNSLGRYQDAAVTAARGFEHPGDHAVYVWTPAELAEGGARSGQIDAAEQACRRLDEMADAGGTDWILSVRARSRALLTGAGEAEALYREAIRRLDGTALRVDLARAQLVYGEWLRRERRRLEAREQLRAAHTSFESMGMTAFAERARRELKAAGGTARKRVVPAQSELTAQEAQIARMARDGLSNPEIATRLFISARTVQYHLRKVFTKLGITSRSQLTQVLP</sequence>
<dbReference type="Gene3D" id="3.40.50.300">
    <property type="entry name" value="P-loop containing nucleotide triphosphate hydrolases"/>
    <property type="match status" value="1"/>
</dbReference>
<dbReference type="SMART" id="SM00421">
    <property type="entry name" value="HTH_LUXR"/>
    <property type="match status" value="1"/>
</dbReference>
<dbReference type="Pfam" id="PF13191">
    <property type="entry name" value="AAA_16"/>
    <property type="match status" value="1"/>
</dbReference>
<dbReference type="Proteomes" id="UP000305836">
    <property type="component" value="Unassembled WGS sequence"/>
</dbReference>
<feature type="domain" description="HTH luxR-type" evidence="4">
    <location>
        <begin position="839"/>
        <end position="901"/>
    </location>
</feature>
<accession>A0A4U3LMR0</accession>
<keyword evidence="1" id="KW-0547">Nucleotide-binding</keyword>
<organism evidence="5 6">
    <name type="scientific">Kribbella jiaozuonensis</name>
    <dbReference type="NCBI Taxonomy" id="2575441"/>
    <lineage>
        <taxon>Bacteria</taxon>
        <taxon>Bacillati</taxon>
        <taxon>Actinomycetota</taxon>
        <taxon>Actinomycetes</taxon>
        <taxon>Propionibacteriales</taxon>
        <taxon>Kribbellaceae</taxon>
        <taxon>Kribbella</taxon>
    </lineage>
</organism>
<dbReference type="InterPro" id="IPR041664">
    <property type="entry name" value="AAA_16"/>
</dbReference>
<dbReference type="AlphaFoldDB" id="A0A4U3LMR0"/>
<reference evidence="5 6" key="1">
    <citation type="submission" date="2019-04" db="EMBL/GenBank/DDBJ databases">
        <title>Kribbella sp. NEAU-THZ 27 nov., a novel actinomycete isolated from soil.</title>
        <authorList>
            <person name="Duan L."/>
        </authorList>
    </citation>
    <scope>NUCLEOTIDE SEQUENCE [LARGE SCALE GENOMIC DNA]</scope>
    <source>
        <strain evidence="6">NEAU-THZ27</strain>
    </source>
</reference>
<evidence type="ECO:0000259" key="4">
    <source>
        <dbReference type="PROSITE" id="PS50043"/>
    </source>
</evidence>
<dbReference type="PANTHER" id="PTHR16305">
    <property type="entry name" value="TESTICULAR SOLUBLE ADENYLYL CYCLASE"/>
    <property type="match status" value="1"/>
</dbReference>
<dbReference type="GO" id="GO:0006355">
    <property type="term" value="P:regulation of DNA-templated transcription"/>
    <property type="evidence" value="ECO:0007669"/>
    <property type="project" value="InterPro"/>
</dbReference>
<keyword evidence="2" id="KW-0067">ATP-binding</keyword>
<feature type="compositionally biased region" description="Basic and acidic residues" evidence="3">
    <location>
        <begin position="334"/>
        <end position="343"/>
    </location>
</feature>
<dbReference type="Gene3D" id="1.10.10.10">
    <property type="entry name" value="Winged helix-like DNA-binding domain superfamily/Winged helix DNA-binding domain"/>
    <property type="match status" value="1"/>
</dbReference>
<feature type="region of interest" description="Disordered" evidence="3">
    <location>
        <begin position="333"/>
        <end position="355"/>
    </location>
</feature>
<dbReference type="CDD" id="cd06170">
    <property type="entry name" value="LuxR_C_like"/>
    <property type="match status" value="1"/>
</dbReference>
<dbReference type="EMBL" id="SZPZ01000004">
    <property type="protein sequence ID" value="TKK77055.1"/>
    <property type="molecule type" value="Genomic_DNA"/>
</dbReference>
<dbReference type="InterPro" id="IPR036388">
    <property type="entry name" value="WH-like_DNA-bd_sf"/>
</dbReference>
<dbReference type="InterPro" id="IPR016032">
    <property type="entry name" value="Sig_transdc_resp-reg_C-effctor"/>
</dbReference>
<dbReference type="GO" id="GO:0005524">
    <property type="term" value="F:ATP binding"/>
    <property type="evidence" value="ECO:0007669"/>
    <property type="project" value="UniProtKB-KW"/>
</dbReference>